<dbReference type="Gene3D" id="1.20.1560.10">
    <property type="entry name" value="ABC transporter type 1, transmembrane domain"/>
    <property type="match status" value="1"/>
</dbReference>
<gene>
    <name evidence="9" type="ORF">MNOR_LOCUS36620</name>
</gene>
<keyword evidence="5 7" id="KW-1133">Transmembrane helix</keyword>
<evidence type="ECO:0000313" key="9">
    <source>
        <dbReference type="EMBL" id="CAL4191673.1"/>
    </source>
</evidence>
<feature type="domain" description="ABC transmembrane type-1" evidence="8">
    <location>
        <begin position="1"/>
        <end position="157"/>
    </location>
</feature>
<comment type="caution">
    <text evidence="9">The sequence shown here is derived from an EMBL/GenBank/DDBJ whole genome shotgun (WGS) entry which is preliminary data.</text>
</comment>
<keyword evidence="4" id="KW-0067">ATP-binding</keyword>
<evidence type="ECO:0000256" key="6">
    <source>
        <dbReference type="ARBA" id="ARBA00023136"/>
    </source>
</evidence>
<sequence length="209" mass="23583">SGSVFVTVYGLPWILLLYIPLAFIYYTVQLYYRHTSRDLKRLHALSLSPLYAHFTETLKGLPVIRAMRAVHRFSVRGDSLLEVSQRAQFDIQAASQWLNIRLQLIGIAMLSGVSLLALIQHHFLTIEPGMVGLVISYALTISGYLNNVVGSLTETERELVSVERVHQYLEGAEGEKREGVGAPPYAWPSHGAIRFQGVFLRYQYVPFFG</sequence>
<dbReference type="GO" id="GO:0005524">
    <property type="term" value="F:ATP binding"/>
    <property type="evidence" value="ECO:0007669"/>
    <property type="project" value="UniProtKB-KW"/>
</dbReference>
<dbReference type="InterPro" id="IPR036640">
    <property type="entry name" value="ABC1_TM_sf"/>
</dbReference>
<accession>A0AAV2SEJ5</accession>
<name>A0AAV2SEJ5_MEGNR</name>
<evidence type="ECO:0000256" key="3">
    <source>
        <dbReference type="ARBA" id="ARBA00022741"/>
    </source>
</evidence>
<evidence type="ECO:0000256" key="2">
    <source>
        <dbReference type="ARBA" id="ARBA00022692"/>
    </source>
</evidence>
<dbReference type="Proteomes" id="UP001497623">
    <property type="component" value="Unassembled WGS sequence"/>
</dbReference>
<dbReference type="InterPro" id="IPR011527">
    <property type="entry name" value="ABC1_TM_dom"/>
</dbReference>
<keyword evidence="1" id="KW-0813">Transport</keyword>
<reference evidence="9 10" key="1">
    <citation type="submission" date="2024-05" db="EMBL/GenBank/DDBJ databases">
        <authorList>
            <person name="Wallberg A."/>
        </authorList>
    </citation>
    <scope>NUCLEOTIDE SEQUENCE [LARGE SCALE GENOMIC DNA]</scope>
</reference>
<proteinExistence type="predicted"/>
<keyword evidence="10" id="KW-1185">Reference proteome</keyword>
<dbReference type="PROSITE" id="PS50929">
    <property type="entry name" value="ABC_TM1F"/>
    <property type="match status" value="1"/>
</dbReference>
<feature type="non-terminal residue" evidence="9">
    <location>
        <position position="1"/>
    </location>
</feature>
<dbReference type="PANTHER" id="PTHR24223:SF330">
    <property type="entry name" value="ATP-BINDING CASSETTE SUB-FAMILY C MEMBER 10"/>
    <property type="match status" value="1"/>
</dbReference>
<keyword evidence="2 7" id="KW-0812">Transmembrane</keyword>
<feature type="transmembrane region" description="Helical" evidence="7">
    <location>
        <begin position="104"/>
        <end position="124"/>
    </location>
</feature>
<keyword evidence="3" id="KW-0547">Nucleotide-binding</keyword>
<evidence type="ECO:0000256" key="5">
    <source>
        <dbReference type="ARBA" id="ARBA00022989"/>
    </source>
</evidence>
<dbReference type="PANTHER" id="PTHR24223">
    <property type="entry name" value="ATP-BINDING CASSETTE SUB-FAMILY C"/>
    <property type="match status" value="1"/>
</dbReference>
<feature type="transmembrane region" description="Helical" evidence="7">
    <location>
        <begin position="130"/>
        <end position="149"/>
    </location>
</feature>
<feature type="transmembrane region" description="Helical" evidence="7">
    <location>
        <begin position="12"/>
        <end position="32"/>
    </location>
</feature>
<dbReference type="InterPro" id="IPR050173">
    <property type="entry name" value="ABC_transporter_C-like"/>
</dbReference>
<dbReference type="GO" id="GO:0140359">
    <property type="term" value="F:ABC-type transporter activity"/>
    <property type="evidence" value="ECO:0007669"/>
    <property type="project" value="InterPro"/>
</dbReference>
<evidence type="ECO:0000256" key="7">
    <source>
        <dbReference type="SAM" id="Phobius"/>
    </source>
</evidence>
<organism evidence="9 10">
    <name type="scientific">Meganyctiphanes norvegica</name>
    <name type="common">Northern krill</name>
    <name type="synonym">Thysanopoda norvegica</name>
    <dbReference type="NCBI Taxonomy" id="48144"/>
    <lineage>
        <taxon>Eukaryota</taxon>
        <taxon>Metazoa</taxon>
        <taxon>Ecdysozoa</taxon>
        <taxon>Arthropoda</taxon>
        <taxon>Crustacea</taxon>
        <taxon>Multicrustacea</taxon>
        <taxon>Malacostraca</taxon>
        <taxon>Eumalacostraca</taxon>
        <taxon>Eucarida</taxon>
        <taxon>Euphausiacea</taxon>
        <taxon>Euphausiidae</taxon>
        <taxon>Meganyctiphanes</taxon>
    </lineage>
</organism>
<evidence type="ECO:0000313" key="10">
    <source>
        <dbReference type="Proteomes" id="UP001497623"/>
    </source>
</evidence>
<dbReference type="SUPFAM" id="SSF90123">
    <property type="entry name" value="ABC transporter transmembrane region"/>
    <property type="match status" value="1"/>
</dbReference>
<keyword evidence="6 7" id="KW-0472">Membrane</keyword>
<dbReference type="GO" id="GO:0016020">
    <property type="term" value="C:membrane"/>
    <property type="evidence" value="ECO:0007669"/>
    <property type="project" value="InterPro"/>
</dbReference>
<dbReference type="AlphaFoldDB" id="A0AAV2SEJ5"/>
<evidence type="ECO:0000259" key="8">
    <source>
        <dbReference type="PROSITE" id="PS50929"/>
    </source>
</evidence>
<dbReference type="EMBL" id="CAXKWB010067986">
    <property type="protein sequence ID" value="CAL4191673.1"/>
    <property type="molecule type" value="Genomic_DNA"/>
</dbReference>
<protein>
    <recommendedName>
        <fullName evidence="8">ABC transmembrane type-1 domain-containing protein</fullName>
    </recommendedName>
</protein>
<evidence type="ECO:0000256" key="1">
    <source>
        <dbReference type="ARBA" id="ARBA00022448"/>
    </source>
</evidence>
<dbReference type="Pfam" id="PF00664">
    <property type="entry name" value="ABC_membrane"/>
    <property type="match status" value="1"/>
</dbReference>
<evidence type="ECO:0000256" key="4">
    <source>
        <dbReference type="ARBA" id="ARBA00022840"/>
    </source>
</evidence>